<feature type="non-terminal residue" evidence="2">
    <location>
        <position position="389"/>
    </location>
</feature>
<dbReference type="SUPFAM" id="SSF48452">
    <property type="entry name" value="TPR-like"/>
    <property type="match status" value="1"/>
</dbReference>
<dbReference type="Pfam" id="PF14322">
    <property type="entry name" value="SusD-like_3"/>
    <property type="match status" value="1"/>
</dbReference>
<dbReference type="Gene3D" id="1.25.40.390">
    <property type="match status" value="1"/>
</dbReference>
<evidence type="ECO:0000313" key="2">
    <source>
        <dbReference type="EMBL" id="KKK74391.1"/>
    </source>
</evidence>
<gene>
    <name evidence="2" type="ORF">LCGC14_2884240</name>
</gene>
<feature type="domain" description="SusD-like N-terminal" evidence="1">
    <location>
        <begin position="102"/>
        <end position="236"/>
    </location>
</feature>
<reference evidence="2" key="1">
    <citation type="journal article" date="2015" name="Nature">
        <title>Complex archaea that bridge the gap between prokaryotes and eukaryotes.</title>
        <authorList>
            <person name="Spang A."/>
            <person name="Saw J.H."/>
            <person name="Jorgensen S.L."/>
            <person name="Zaremba-Niedzwiedzka K."/>
            <person name="Martijn J."/>
            <person name="Lind A.E."/>
            <person name="van Eijk R."/>
            <person name="Schleper C."/>
            <person name="Guy L."/>
            <person name="Ettema T.J."/>
        </authorList>
    </citation>
    <scope>NUCLEOTIDE SEQUENCE</scope>
</reference>
<dbReference type="AlphaFoldDB" id="A0A0F9AQC7"/>
<dbReference type="EMBL" id="LAZR01056339">
    <property type="protein sequence ID" value="KKK74391.1"/>
    <property type="molecule type" value="Genomic_DNA"/>
</dbReference>
<organism evidence="2">
    <name type="scientific">marine sediment metagenome</name>
    <dbReference type="NCBI Taxonomy" id="412755"/>
    <lineage>
        <taxon>unclassified sequences</taxon>
        <taxon>metagenomes</taxon>
        <taxon>ecological metagenomes</taxon>
    </lineage>
</organism>
<protein>
    <recommendedName>
        <fullName evidence="1">SusD-like N-terminal domain-containing protein</fullName>
    </recommendedName>
</protein>
<name>A0A0F9AQC7_9ZZZZ</name>
<comment type="caution">
    <text evidence="2">The sequence shown here is derived from an EMBL/GenBank/DDBJ whole genome shotgun (WGS) entry which is preliminary data.</text>
</comment>
<accession>A0A0F9AQC7</accession>
<proteinExistence type="predicted"/>
<sequence length="389" mass="44658">IPLLALTMMLNSCEEYLNIPPEADISQDEIFGSYESFQGFQDLLAVYVVDYNRHGARANNSIAGECLAASNYAPAIGNDGNYKTMLSGTGPSIFVTNRFFNSGLYSEMWKSVRIANMCLEKLEEGILTKATEEQKNWLKGQALFYRAFFHYEYVRAWGTIPYVDEVFSPDEQNMKRHWTYEKDGKTYRDVQAVFERIAEDLEEAAKYLPNVWEGENINWGRPTRLTALGFKAKAFLFSASPLFNEQATGVLDYDKDLLDRCAVTCQEVIDLAISLIGTQPAGMAVVNEYGLCDWADFRTVFATTDRIMPGTAEVLFRAPVDRYEKDIVTRPKARSYGYKQITDQAAANGSQMYLDKFEMKDGSRYKIEYDQDLVKRWDDRDQRFRFTFY</sequence>
<feature type="non-terminal residue" evidence="2">
    <location>
        <position position="1"/>
    </location>
</feature>
<dbReference type="InterPro" id="IPR033985">
    <property type="entry name" value="SusD-like_N"/>
</dbReference>
<evidence type="ECO:0000259" key="1">
    <source>
        <dbReference type="Pfam" id="PF14322"/>
    </source>
</evidence>
<dbReference type="InterPro" id="IPR011990">
    <property type="entry name" value="TPR-like_helical_dom_sf"/>
</dbReference>